<sequence>MKKYEYQYYEIPTAGSISTTVDIHKMIGELNDLGQKGWEVATSLDINQLNAGHKVATIILKREIQ</sequence>
<accession>A0A3E1NJL6</accession>
<dbReference type="Pfam" id="PF13783">
    <property type="entry name" value="DUF4177"/>
    <property type="match status" value="1"/>
</dbReference>
<dbReference type="Proteomes" id="UP000261284">
    <property type="component" value="Unassembled WGS sequence"/>
</dbReference>
<comment type="caution">
    <text evidence="1">The sequence shown here is derived from an EMBL/GenBank/DDBJ whole genome shotgun (WGS) entry which is preliminary data.</text>
</comment>
<dbReference type="OrthoDB" id="5432776at2"/>
<protein>
    <submittedName>
        <fullName evidence="1">DUF4177 domain-containing protein</fullName>
    </submittedName>
</protein>
<evidence type="ECO:0000313" key="1">
    <source>
        <dbReference type="EMBL" id="RFM28119.1"/>
    </source>
</evidence>
<organism evidence="1 2">
    <name type="scientific">Deminuibacter soli</name>
    <dbReference type="NCBI Taxonomy" id="2291815"/>
    <lineage>
        <taxon>Bacteria</taxon>
        <taxon>Pseudomonadati</taxon>
        <taxon>Bacteroidota</taxon>
        <taxon>Chitinophagia</taxon>
        <taxon>Chitinophagales</taxon>
        <taxon>Chitinophagaceae</taxon>
        <taxon>Deminuibacter</taxon>
    </lineage>
</organism>
<keyword evidence="2" id="KW-1185">Reference proteome</keyword>
<reference evidence="1 2" key="1">
    <citation type="submission" date="2018-08" db="EMBL/GenBank/DDBJ databases">
        <title>Chitinophagaceae sp. K23C18032701, a novel bacterium isolated from forest soil.</title>
        <authorList>
            <person name="Wang C."/>
        </authorList>
    </citation>
    <scope>NUCLEOTIDE SEQUENCE [LARGE SCALE GENOMIC DNA]</scope>
    <source>
        <strain evidence="1 2">K23C18032701</strain>
    </source>
</reference>
<dbReference type="InterPro" id="IPR025234">
    <property type="entry name" value="YjzH-like"/>
</dbReference>
<proteinExistence type="predicted"/>
<dbReference type="RefSeq" id="WP_116847365.1">
    <property type="nucleotide sequence ID" value="NZ_QTJU01000003.1"/>
</dbReference>
<evidence type="ECO:0000313" key="2">
    <source>
        <dbReference type="Proteomes" id="UP000261284"/>
    </source>
</evidence>
<gene>
    <name evidence="1" type="ORF">DXN05_11355</name>
</gene>
<dbReference type="AlphaFoldDB" id="A0A3E1NJL6"/>
<dbReference type="EMBL" id="QTJU01000003">
    <property type="protein sequence ID" value="RFM28119.1"/>
    <property type="molecule type" value="Genomic_DNA"/>
</dbReference>
<name>A0A3E1NJL6_9BACT</name>